<dbReference type="NCBIfam" id="NF045542">
    <property type="entry name" value="Clp_rel_HeadMat"/>
    <property type="match status" value="1"/>
</dbReference>
<evidence type="ECO:0000256" key="1">
    <source>
        <dbReference type="ARBA" id="ARBA00007039"/>
    </source>
</evidence>
<name>A0ABS4GGN1_9FIRM</name>
<evidence type="ECO:0000313" key="8">
    <source>
        <dbReference type="Proteomes" id="UP001519342"/>
    </source>
</evidence>
<evidence type="ECO:0000313" key="7">
    <source>
        <dbReference type="EMBL" id="MBP1926855.1"/>
    </source>
</evidence>
<evidence type="ECO:0000256" key="5">
    <source>
        <dbReference type="ARBA" id="ARBA00022825"/>
    </source>
</evidence>
<dbReference type="Proteomes" id="UP001519342">
    <property type="component" value="Unassembled WGS sequence"/>
</dbReference>
<sequence>MPMSQARQQTLNKKFWVMNKLNQNTGEILIYGDICDYSWWEEDVTPAGFIEDIDKLGEISDINIRINSNGGSVFAAHAIANYLKSRNVTKNVYIDGIAASAATIIAMAGDNIYMSSTSMMMIHDPSVVLWGGYNVKDFNEMTIALNKIKESIVNAYVLKTGIDKDELANMMSNETWLTGTEAVEKGFADVLLEEDEINMAMEEIQNKRFLVVNKIKFDMSNFKDLSKFNNISTQKINNSNKEEEQSIMNLEEFKNKYPDLYNQIVQQAINNGAAQERQRIQEIEDVALPGFEDSVNKAKFEKPIDAGQLSMEILKQQKNIGNTVLNNINIDAEELDDIPPVENIDETETDKILNNSNRISNFFKNKKGDK</sequence>
<dbReference type="InterPro" id="IPR029045">
    <property type="entry name" value="ClpP/crotonase-like_dom_sf"/>
</dbReference>
<dbReference type="Gene3D" id="3.90.226.10">
    <property type="entry name" value="2-enoyl-CoA Hydratase, Chain A, domain 1"/>
    <property type="match status" value="1"/>
</dbReference>
<comment type="caution">
    <text evidence="7">The sequence shown here is derived from an EMBL/GenBank/DDBJ whole genome shotgun (WGS) entry which is preliminary data.</text>
</comment>
<gene>
    <name evidence="7" type="ORF">J2Z76_002725</name>
</gene>
<keyword evidence="5" id="KW-0720">Serine protease</keyword>
<keyword evidence="8" id="KW-1185">Reference proteome</keyword>
<keyword evidence="3 7" id="KW-0645">Protease</keyword>
<evidence type="ECO:0000256" key="6">
    <source>
        <dbReference type="RuleBase" id="RU003567"/>
    </source>
</evidence>
<dbReference type="SUPFAM" id="SSF52096">
    <property type="entry name" value="ClpP/crotonase"/>
    <property type="match status" value="1"/>
</dbReference>
<dbReference type="PRINTS" id="PR00127">
    <property type="entry name" value="CLPPROTEASEP"/>
</dbReference>
<evidence type="ECO:0000256" key="3">
    <source>
        <dbReference type="ARBA" id="ARBA00022670"/>
    </source>
</evidence>
<protein>
    <recommendedName>
        <fullName evidence="6">ATP-dependent Clp protease proteolytic subunit</fullName>
    </recommendedName>
</protein>
<dbReference type="Pfam" id="PF00574">
    <property type="entry name" value="CLP_protease"/>
    <property type="match status" value="1"/>
</dbReference>
<keyword evidence="4" id="KW-0378">Hydrolase</keyword>
<proteinExistence type="inferred from homology"/>
<dbReference type="PANTHER" id="PTHR10381:SF70">
    <property type="entry name" value="ATP-DEPENDENT CLP PROTEASE PROTEOLYTIC SUBUNIT"/>
    <property type="match status" value="1"/>
</dbReference>
<comment type="similarity">
    <text evidence="1 6">Belongs to the peptidase S14 family.</text>
</comment>
<dbReference type="PANTHER" id="PTHR10381">
    <property type="entry name" value="ATP-DEPENDENT CLP PROTEASE PROTEOLYTIC SUBUNIT"/>
    <property type="match status" value="1"/>
</dbReference>
<keyword evidence="2" id="KW-0963">Cytoplasm</keyword>
<evidence type="ECO:0000256" key="2">
    <source>
        <dbReference type="ARBA" id="ARBA00022490"/>
    </source>
</evidence>
<dbReference type="GO" id="GO:0006508">
    <property type="term" value="P:proteolysis"/>
    <property type="evidence" value="ECO:0007669"/>
    <property type="project" value="UniProtKB-KW"/>
</dbReference>
<organism evidence="7 8">
    <name type="scientific">Sedimentibacter acidaminivorans</name>
    <dbReference type="NCBI Taxonomy" id="913099"/>
    <lineage>
        <taxon>Bacteria</taxon>
        <taxon>Bacillati</taxon>
        <taxon>Bacillota</taxon>
        <taxon>Tissierellia</taxon>
        <taxon>Sedimentibacter</taxon>
    </lineage>
</organism>
<dbReference type="EMBL" id="JAGGKS010000008">
    <property type="protein sequence ID" value="MBP1926855.1"/>
    <property type="molecule type" value="Genomic_DNA"/>
</dbReference>
<dbReference type="InterPro" id="IPR001907">
    <property type="entry name" value="ClpP"/>
</dbReference>
<reference evidence="7 8" key="1">
    <citation type="submission" date="2021-03" db="EMBL/GenBank/DDBJ databases">
        <title>Genomic Encyclopedia of Type Strains, Phase IV (KMG-IV): sequencing the most valuable type-strain genomes for metagenomic binning, comparative biology and taxonomic classification.</title>
        <authorList>
            <person name="Goeker M."/>
        </authorList>
    </citation>
    <scope>NUCLEOTIDE SEQUENCE [LARGE SCALE GENOMIC DNA]</scope>
    <source>
        <strain evidence="7 8">DSM 24004</strain>
    </source>
</reference>
<dbReference type="CDD" id="cd07016">
    <property type="entry name" value="S14_ClpP_1"/>
    <property type="match status" value="1"/>
</dbReference>
<dbReference type="RefSeq" id="WP_209512574.1">
    <property type="nucleotide sequence ID" value="NZ_JAGGKS010000008.1"/>
</dbReference>
<dbReference type="InterPro" id="IPR023562">
    <property type="entry name" value="ClpP/TepA"/>
</dbReference>
<accession>A0ABS4GGN1</accession>
<dbReference type="GO" id="GO:0008233">
    <property type="term" value="F:peptidase activity"/>
    <property type="evidence" value="ECO:0007669"/>
    <property type="project" value="UniProtKB-KW"/>
</dbReference>
<evidence type="ECO:0000256" key="4">
    <source>
        <dbReference type="ARBA" id="ARBA00022801"/>
    </source>
</evidence>